<sequence>MPLVACVNLPVDQADDSGSPLNWTWNIPLLQYSPLVQSMQYCTPTSQLVYSTEAVRKDGFRRRAFK</sequence>
<evidence type="ECO:0000313" key="2">
    <source>
        <dbReference type="Proteomes" id="UP000244005"/>
    </source>
</evidence>
<dbReference type="Gramene" id="Mp2g20230.1">
    <property type="protein sequence ID" value="Mp2g20230.1.cds"/>
    <property type="gene ID" value="Mp2g20230"/>
</dbReference>
<evidence type="ECO:0000313" key="1">
    <source>
        <dbReference type="EMBL" id="PTQ37744.1"/>
    </source>
</evidence>
<dbReference type="EMBL" id="KZ772727">
    <property type="protein sequence ID" value="PTQ37744.1"/>
    <property type="molecule type" value="Genomic_DNA"/>
</dbReference>
<dbReference type="Proteomes" id="UP000244005">
    <property type="component" value="Unassembled WGS sequence"/>
</dbReference>
<protein>
    <submittedName>
        <fullName evidence="1">Uncharacterized protein</fullName>
    </submittedName>
</protein>
<dbReference type="Gramene" id="Mp2g20230.2">
    <property type="protein sequence ID" value="Mp2g20230.2.cds"/>
    <property type="gene ID" value="Mp2g20230"/>
</dbReference>
<dbReference type="EMBL" id="KZ772727">
    <property type="protein sequence ID" value="PTQ37745.1"/>
    <property type="molecule type" value="Genomic_DNA"/>
</dbReference>
<organism evidence="1 2">
    <name type="scientific">Marchantia polymorpha</name>
    <name type="common">Common liverwort</name>
    <name type="synonym">Marchantia aquatica</name>
    <dbReference type="NCBI Taxonomy" id="3197"/>
    <lineage>
        <taxon>Eukaryota</taxon>
        <taxon>Viridiplantae</taxon>
        <taxon>Streptophyta</taxon>
        <taxon>Embryophyta</taxon>
        <taxon>Marchantiophyta</taxon>
        <taxon>Marchantiopsida</taxon>
        <taxon>Marchantiidae</taxon>
        <taxon>Marchantiales</taxon>
        <taxon>Marchantiaceae</taxon>
        <taxon>Marchantia</taxon>
    </lineage>
</organism>
<keyword evidence="2" id="KW-1185">Reference proteome</keyword>
<dbReference type="AlphaFoldDB" id="A0A2R6WV66"/>
<dbReference type="Gramene" id="Mp2g20230.4">
    <property type="protein sequence ID" value="Mp2g20230.4.cds"/>
    <property type="gene ID" value="Mp2g20230"/>
</dbReference>
<name>A0A2R6WV66_MARPO</name>
<reference evidence="1" key="2">
    <citation type="submission" date="2017-12" db="EMBL/GenBank/DDBJ databases">
        <title>WGS assembly of Marchantia polymorpha.</title>
        <authorList>
            <person name="Bowman J.L."/>
            <person name="Kohchi T."/>
            <person name="Yamato K.T."/>
            <person name="Jenkins J."/>
            <person name="Shu S."/>
            <person name="Ishizaki K."/>
            <person name="Yamaoka S."/>
            <person name="Nishihama R."/>
            <person name="Nakamura Y."/>
            <person name="Berger F."/>
            <person name="Adam C."/>
            <person name="Aki S.S."/>
            <person name="Althoff F."/>
            <person name="Araki T."/>
            <person name="Arteaga-Vazquez M.A."/>
            <person name="Balasubrmanian S."/>
            <person name="Bauer D."/>
            <person name="Boehm C.R."/>
            <person name="Briginshaw L."/>
            <person name="Caballero-Perez J."/>
            <person name="Catarino B."/>
            <person name="Chen F."/>
            <person name="Chiyoda S."/>
            <person name="Chovatia M."/>
            <person name="Davies K.M."/>
            <person name="Delmans M."/>
            <person name="Demura T."/>
            <person name="Dierschke T."/>
            <person name="Dolan L."/>
            <person name="Dorantes-Acosta A.E."/>
            <person name="Eklund D.M."/>
            <person name="Florent S.N."/>
            <person name="Flores-Sandoval E."/>
            <person name="Fujiyama A."/>
            <person name="Fukuzawa H."/>
            <person name="Galik B."/>
            <person name="Grimanelli D."/>
            <person name="Grimwood J."/>
            <person name="Grossniklaus U."/>
            <person name="Hamada T."/>
            <person name="Haseloff J."/>
            <person name="Hetherington A.J."/>
            <person name="Higo A."/>
            <person name="Hirakawa Y."/>
            <person name="Hundley H.N."/>
            <person name="Ikeda Y."/>
            <person name="Inoue K."/>
            <person name="Inoue S."/>
            <person name="Ishida S."/>
            <person name="Jia Q."/>
            <person name="Kakita M."/>
            <person name="Kanazawa T."/>
            <person name="Kawai Y."/>
            <person name="Kawashima T."/>
            <person name="Kennedy M."/>
            <person name="Kinose K."/>
            <person name="Kinoshita T."/>
            <person name="Kohara Y."/>
            <person name="Koide E."/>
            <person name="Komatsu K."/>
            <person name="Kopischke S."/>
            <person name="Kubo M."/>
            <person name="Kyozuka J."/>
            <person name="Lagercrantz U."/>
            <person name="Lin S.S."/>
            <person name="Lindquist E."/>
            <person name="Lipzen A.M."/>
            <person name="Lu C."/>
            <person name="Luna E.D."/>
            <person name="Martienssen R.A."/>
            <person name="Minamino N."/>
            <person name="Mizutani M."/>
            <person name="Mizutani M."/>
            <person name="Mochizuki N."/>
            <person name="Monte I."/>
            <person name="Mosher R."/>
            <person name="Nagasaki H."/>
            <person name="Nakagami H."/>
            <person name="Naramoto S."/>
            <person name="Nishitani K."/>
            <person name="Ohtani M."/>
            <person name="Okamoto T."/>
            <person name="Okumura M."/>
            <person name="Phillips J."/>
            <person name="Pollak B."/>
            <person name="Reinders A."/>
            <person name="Roevekamp M."/>
            <person name="Sano R."/>
            <person name="Sawa S."/>
            <person name="Schmid M.W."/>
            <person name="Shirakawa M."/>
            <person name="Solano R."/>
            <person name="Spunde A."/>
            <person name="Suetsugu N."/>
            <person name="Sugano S."/>
            <person name="Sugiyama A."/>
            <person name="Sun R."/>
            <person name="Suzuki Y."/>
            <person name="Takenaka M."/>
            <person name="Takezawa D."/>
            <person name="Tomogane H."/>
            <person name="Tsuzuki M."/>
            <person name="Ueda T."/>
            <person name="Umeda M."/>
            <person name="Ward J.M."/>
            <person name="Watanabe Y."/>
            <person name="Yazaki K."/>
            <person name="Yokoyama R."/>
            <person name="Yoshitake Y."/>
            <person name="Yotsui I."/>
            <person name="Zachgo S."/>
            <person name="Schmutz J."/>
        </authorList>
    </citation>
    <scope>NUCLEOTIDE SEQUENCE [LARGE SCALE GENOMIC DNA]</scope>
    <source>
        <strain evidence="1">Tak-1</strain>
    </source>
</reference>
<reference evidence="2" key="1">
    <citation type="journal article" date="2017" name="Cell">
        <title>Insights into land plant evolution garnered from the Marchantia polymorpha genome.</title>
        <authorList>
            <person name="Bowman J.L."/>
            <person name="Kohchi T."/>
            <person name="Yamato K.T."/>
            <person name="Jenkins J."/>
            <person name="Shu S."/>
            <person name="Ishizaki K."/>
            <person name="Yamaoka S."/>
            <person name="Nishihama R."/>
            <person name="Nakamura Y."/>
            <person name="Berger F."/>
            <person name="Adam C."/>
            <person name="Aki S.S."/>
            <person name="Althoff F."/>
            <person name="Araki T."/>
            <person name="Arteaga-Vazquez M.A."/>
            <person name="Balasubrmanian S."/>
            <person name="Barry K."/>
            <person name="Bauer D."/>
            <person name="Boehm C.R."/>
            <person name="Briginshaw L."/>
            <person name="Caballero-Perez J."/>
            <person name="Catarino B."/>
            <person name="Chen F."/>
            <person name="Chiyoda S."/>
            <person name="Chovatia M."/>
            <person name="Davies K.M."/>
            <person name="Delmans M."/>
            <person name="Demura T."/>
            <person name="Dierschke T."/>
            <person name="Dolan L."/>
            <person name="Dorantes-Acosta A.E."/>
            <person name="Eklund D.M."/>
            <person name="Florent S.N."/>
            <person name="Flores-Sandoval E."/>
            <person name="Fujiyama A."/>
            <person name="Fukuzawa H."/>
            <person name="Galik B."/>
            <person name="Grimanelli D."/>
            <person name="Grimwood J."/>
            <person name="Grossniklaus U."/>
            <person name="Hamada T."/>
            <person name="Haseloff J."/>
            <person name="Hetherington A.J."/>
            <person name="Higo A."/>
            <person name="Hirakawa Y."/>
            <person name="Hundley H.N."/>
            <person name="Ikeda Y."/>
            <person name="Inoue K."/>
            <person name="Inoue S.I."/>
            <person name="Ishida S."/>
            <person name="Jia Q."/>
            <person name="Kakita M."/>
            <person name="Kanazawa T."/>
            <person name="Kawai Y."/>
            <person name="Kawashima T."/>
            <person name="Kennedy M."/>
            <person name="Kinose K."/>
            <person name="Kinoshita T."/>
            <person name="Kohara Y."/>
            <person name="Koide E."/>
            <person name="Komatsu K."/>
            <person name="Kopischke S."/>
            <person name="Kubo M."/>
            <person name="Kyozuka J."/>
            <person name="Lagercrantz U."/>
            <person name="Lin S.S."/>
            <person name="Lindquist E."/>
            <person name="Lipzen A.M."/>
            <person name="Lu C.W."/>
            <person name="De Luna E."/>
            <person name="Martienssen R.A."/>
            <person name="Minamino N."/>
            <person name="Mizutani M."/>
            <person name="Mizutani M."/>
            <person name="Mochizuki N."/>
            <person name="Monte I."/>
            <person name="Mosher R."/>
            <person name="Nagasaki H."/>
            <person name="Nakagami H."/>
            <person name="Naramoto S."/>
            <person name="Nishitani K."/>
            <person name="Ohtani M."/>
            <person name="Okamoto T."/>
            <person name="Okumura M."/>
            <person name="Phillips J."/>
            <person name="Pollak B."/>
            <person name="Reinders A."/>
            <person name="Rovekamp M."/>
            <person name="Sano R."/>
            <person name="Sawa S."/>
            <person name="Schmid M.W."/>
            <person name="Shirakawa M."/>
            <person name="Solano R."/>
            <person name="Spunde A."/>
            <person name="Suetsugu N."/>
            <person name="Sugano S."/>
            <person name="Sugiyama A."/>
            <person name="Sun R."/>
            <person name="Suzuki Y."/>
            <person name="Takenaka M."/>
            <person name="Takezawa D."/>
            <person name="Tomogane H."/>
            <person name="Tsuzuki M."/>
            <person name="Ueda T."/>
            <person name="Umeda M."/>
            <person name="Ward J.M."/>
            <person name="Watanabe Y."/>
            <person name="Yazaki K."/>
            <person name="Yokoyama R."/>
            <person name="Yoshitake Y."/>
            <person name="Yotsui I."/>
            <person name="Zachgo S."/>
            <person name="Schmutz J."/>
        </authorList>
    </citation>
    <scope>NUCLEOTIDE SEQUENCE [LARGE SCALE GENOMIC DNA]</scope>
    <source>
        <strain evidence="2">Tak-1</strain>
    </source>
</reference>
<dbReference type="EMBL" id="KZ772727">
    <property type="protein sequence ID" value="PTQ37747.1"/>
    <property type="molecule type" value="Genomic_DNA"/>
</dbReference>
<accession>A0A2R6WV66</accession>
<proteinExistence type="predicted"/>
<dbReference type="Gramene" id="Mp2g20230.3">
    <property type="protein sequence ID" value="Mp2g20230.3.cds"/>
    <property type="gene ID" value="Mp2g20230"/>
</dbReference>
<dbReference type="EMBL" id="KZ772727">
    <property type="protein sequence ID" value="PTQ37746.1"/>
    <property type="molecule type" value="Genomic_DNA"/>
</dbReference>
<gene>
    <name evidence="1" type="ORF">MARPO_0055s0026</name>
</gene>